<evidence type="ECO:0000256" key="4">
    <source>
        <dbReference type="RuleBase" id="RU361185"/>
    </source>
</evidence>
<dbReference type="Pfam" id="PF21365">
    <property type="entry name" value="Glyco_hydro_31_3rd"/>
    <property type="match status" value="1"/>
</dbReference>
<proteinExistence type="inferred from homology"/>
<dbReference type="OrthoDB" id="10070917at2759"/>
<gene>
    <name evidence="7" type="ORF">BpHYR1_035575</name>
</gene>
<dbReference type="AlphaFoldDB" id="A0A3M7R9F7"/>
<feature type="domain" description="Glycosyl hydrolase family 31 C-terminal" evidence="6">
    <location>
        <begin position="555"/>
        <end position="637"/>
    </location>
</feature>
<dbReference type="PANTHER" id="PTHR43053">
    <property type="entry name" value="GLYCOSIDASE FAMILY 31"/>
    <property type="match status" value="1"/>
</dbReference>
<dbReference type="InterPro" id="IPR013780">
    <property type="entry name" value="Glyco_hydro_b"/>
</dbReference>
<evidence type="ECO:0000259" key="5">
    <source>
        <dbReference type="Pfam" id="PF01055"/>
    </source>
</evidence>
<feature type="domain" description="Glycoside hydrolase family 31 TIM barrel" evidence="5">
    <location>
        <begin position="242"/>
        <end position="539"/>
    </location>
</feature>
<evidence type="ECO:0000256" key="1">
    <source>
        <dbReference type="ARBA" id="ARBA00007806"/>
    </source>
</evidence>
<dbReference type="CDD" id="cd06592">
    <property type="entry name" value="GH31_NET37"/>
    <property type="match status" value="1"/>
</dbReference>
<dbReference type="Gene3D" id="2.60.40.1180">
    <property type="entry name" value="Golgi alpha-mannosidase II"/>
    <property type="match status" value="1"/>
</dbReference>
<dbReference type="PANTHER" id="PTHR43053:SF4">
    <property type="entry name" value="MYOGENESIS-REGULATING GLYCOSIDASE"/>
    <property type="match status" value="1"/>
</dbReference>
<keyword evidence="2 4" id="KW-0378">Hydrolase</keyword>
<evidence type="ECO:0008006" key="9">
    <source>
        <dbReference type="Google" id="ProtNLM"/>
    </source>
</evidence>
<keyword evidence="8" id="KW-1185">Reference proteome</keyword>
<reference evidence="7 8" key="1">
    <citation type="journal article" date="2018" name="Sci. Rep.">
        <title>Genomic signatures of local adaptation to the degree of environmental predictability in rotifers.</title>
        <authorList>
            <person name="Franch-Gras L."/>
            <person name="Hahn C."/>
            <person name="Garcia-Roger E.M."/>
            <person name="Carmona M.J."/>
            <person name="Serra M."/>
            <person name="Gomez A."/>
        </authorList>
    </citation>
    <scope>NUCLEOTIDE SEQUENCE [LARGE SCALE GENOMIC DNA]</scope>
    <source>
        <strain evidence="7">HYR1</strain>
    </source>
</reference>
<dbReference type="GO" id="GO:0004553">
    <property type="term" value="F:hydrolase activity, hydrolyzing O-glycosyl compounds"/>
    <property type="evidence" value="ECO:0007669"/>
    <property type="project" value="InterPro"/>
</dbReference>
<dbReference type="Pfam" id="PF01055">
    <property type="entry name" value="Glyco_hydro_31_2nd"/>
    <property type="match status" value="1"/>
</dbReference>
<name>A0A3M7R9F7_BRAPC</name>
<dbReference type="SUPFAM" id="SSF51011">
    <property type="entry name" value="Glycosyl hydrolase domain"/>
    <property type="match status" value="1"/>
</dbReference>
<evidence type="ECO:0000313" key="7">
    <source>
        <dbReference type="EMBL" id="RNA20253.1"/>
    </source>
</evidence>
<dbReference type="InterPro" id="IPR017853">
    <property type="entry name" value="GH"/>
</dbReference>
<dbReference type="InterPro" id="IPR050985">
    <property type="entry name" value="Alpha-glycosidase_related"/>
</dbReference>
<comment type="caution">
    <text evidence="7">The sequence shown here is derived from an EMBL/GenBank/DDBJ whole genome shotgun (WGS) entry which is preliminary data.</text>
</comment>
<evidence type="ECO:0000313" key="8">
    <source>
        <dbReference type="Proteomes" id="UP000276133"/>
    </source>
</evidence>
<evidence type="ECO:0000259" key="6">
    <source>
        <dbReference type="Pfam" id="PF21365"/>
    </source>
</evidence>
<keyword evidence="3 4" id="KW-0326">Glycosidase</keyword>
<dbReference type="InterPro" id="IPR048395">
    <property type="entry name" value="Glyco_hydro_31_C"/>
</dbReference>
<accession>A0A3M7R9F7</accession>
<dbReference type="STRING" id="10195.A0A3M7R9F7"/>
<dbReference type="Proteomes" id="UP000276133">
    <property type="component" value="Unassembled WGS sequence"/>
</dbReference>
<dbReference type="EMBL" id="REGN01003885">
    <property type="protein sequence ID" value="RNA20253.1"/>
    <property type="molecule type" value="Genomic_DNA"/>
</dbReference>
<organism evidence="7 8">
    <name type="scientific">Brachionus plicatilis</name>
    <name type="common">Marine rotifer</name>
    <name type="synonym">Brachionus muelleri</name>
    <dbReference type="NCBI Taxonomy" id="10195"/>
    <lineage>
        <taxon>Eukaryota</taxon>
        <taxon>Metazoa</taxon>
        <taxon>Spiralia</taxon>
        <taxon>Gnathifera</taxon>
        <taxon>Rotifera</taxon>
        <taxon>Eurotatoria</taxon>
        <taxon>Monogononta</taxon>
        <taxon>Pseudotrocha</taxon>
        <taxon>Ploima</taxon>
        <taxon>Brachionidae</taxon>
        <taxon>Brachionus</taxon>
    </lineage>
</organism>
<comment type="similarity">
    <text evidence="1 4">Belongs to the glycosyl hydrolase 31 family.</text>
</comment>
<protein>
    <recommendedName>
        <fullName evidence="9">Family 31 glucosidase KIAA1161</fullName>
    </recommendedName>
</protein>
<evidence type="ECO:0000256" key="2">
    <source>
        <dbReference type="ARBA" id="ARBA00022801"/>
    </source>
</evidence>
<evidence type="ECO:0000256" key="3">
    <source>
        <dbReference type="ARBA" id="ARBA00023295"/>
    </source>
</evidence>
<sequence length="638" mass="74151">MSSKLHQKLNLRLDKKIKYTPIYDDYQEITIEKSRQNAEDYRAIYAAKSKAASLVLDVKTKKSDSITCRTYDWTVDEPLNSNYAKQEFEDCFYLGNASWYGQAENKNQQFWPINDIEFKEYSPYLTGLFGDIWSSILERYWLSSNGVAVIVEQSIPLFVKKNKTSFCLLASSKEPYHNQHLIVKLKYDICQIDQSSTKTDFLNQLQLFVINNYFARPVGIPDERMFKSPIWSTWATFKKKINETTLKMFAHDILANNYSNSQLEIDDKWQTNYGDFIFDTNKFPDMKGLISYLNNLNFRTTLWVHPFVNIEAENFLKVSLAFLEVRAPDGLRPAITSWWDGIAAVALDMTNPNTTEWFHKQLEKIRSDTGIDSFKFDAGELNWLSRLFWLYNTTVTPDQYSIDYVKMASRSGRMIEVRTGTQTQNFPIFVRMLDKDSTWGYDNGLKSVVTTALLMSILGYPFILPDMIGGNAYVFEGGEIVFETDLIAYPDYQLYVRWAQLTAFLPSMQFSIPPWHYNNKTQVPVNKICKELVDLHEQLVYPILIEYANNAVVTGEPIIRPLWWTDNSDLMALKISDEFLVGNDILVAPILDENHYKRDIYFPVGDWEAKNGTIYQGPKMIKDYPAPIDEIPYFIRKK</sequence>
<dbReference type="GO" id="GO:0005975">
    <property type="term" value="P:carbohydrate metabolic process"/>
    <property type="evidence" value="ECO:0007669"/>
    <property type="project" value="InterPro"/>
</dbReference>
<dbReference type="SUPFAM" id="SSF51445">
    <property type="entry name" value="(Trans)glycosidases"/>
    <property type="match status" value="1"/>
</dbReference>
<dbReference type="InterPro" id="IPR000322">
    <property type="entry name" value="Glyco_hydro_31_TIM"/>
</dbReference>
<dbReference type="Gene3D" id="3.20.20.80">
    <property type="entry name" value="Glycosidases"/>
    <property type="match status" value="1"/>
</dbReference>